<dbReference type="InterPro" id="IPR050303">
    <property type="entry name" value="GatZ_KbaZ_carbometab"/>
</dbReference>
<reference evidence="3 4" key="1">
    <citation type="submission" date="2024-04" db="EMBL/GenBank/DDBJ databases">
        <title>Complete genome sequence of Nguyenibacter vanlangesis HBCM-1154, a strain capable of nitrogen fixation, IAA production, and phosphorus solubilization isolated from sugarcane soil.</title>
        <authorList>
            <person name="MY HANH P."/>
        </authorList>
    </citation>
    <scope>NUCLEOTIDE SEQUENCE [LARGE SCALE GENOMIC DNA]</scope>
    <source>
        <strain evidence="3 4">HBCM 1154</strain>
    </source>
</reference>
<dbReference type="Gene3D" id="1.10.400.20">
    <property type="entry name" value="putative tagatose 6-phosphate kinase domain like"/>
    <property type="match status" value="1"/>
</dbReference>
<dbReference type="InterPro" id="IPR013785">
    <property type="entry name" value="Aldolase_TIM"/>
</dbReference>
<dbReference type="PANTHER" id="PTHR32502:SF2">
    <property type="entry name" value="D-TAGATOSE-1,6-BISPHOSPHATE ALDOLASE SUBUNIT KBAZ"/>
    <property type="match status" value="1"/>
</dbReference>
<feature type="region of interest" description="Disordered" evidence="2">
    <location>
        <begin position="1"/>
        <end position="20"/>
    </location>
</feature>
<dbReference type="EC" id="4.1.2.40" evidence="3"/>
<sequence length="444" mass="47466">MTPETAATSDGPLAALRPLRDQDHPRGIVSVCSAHPMVIEAALRHARARGTHALIEATCNQVNQDGGYTGMTPADFRDFVFAIAGRIGLPPARIILGGDHLGPNPWRHLPPDDAMARAGDMIAAYVRAGFRKLHLDASMGCRGEPAHLPDAIVAQRAARLAARAETQGQVTPGRITPGQTGPLYVIGTEIPTPGGATEALDHLAPTAPDAALATWRIHQAAFAQHAPAAWSRVLGLVVQPGVEFGHDDVAIYRPDRARALSATLDHMPGLVFEAHSTDYQPDAALASLVRDGFAILKVGPELTFALREALYGLDAMSGFLHPGAPSLRDTMERLMLAAPAHWAGHYPGAPDAQHLLRHFSYSDRIRYYWPTAEAGAAVQALRARLSSAPLPPTLVSQYLPRLYDRVRSGALPATPDALLLQAVGDVLDRYGHAAGDPPAKEERQ</sequence>
<comment type="pathway">
    <text evidence="1">Carbohydrate metabolism.</text>
</comment>
<dbReference type="RefSeq" id="WP_342627911.1">
    <property type="nucleotide sequence ID" value="NZ_CP152276.1"/>
</dbReference>
<gene>
    <name evidence="3" type="ORF">AAC691_17850</name>
</gene>
<organism evidence="3 4">
    <name type="scientific">Nguyenibacter vanlangensis</name>
    <dbReference type="NCBI Taxonomy" id="1216886"/>
    <lineage>
        <taxon>Bacteria</taxon>
        <taxon>Pseudomonadati</taxon>
        <taxon>Pseudomonadota</taxon>
        <taxon>Alphaproteobacteria</taxon>
        <taxon>Acetobacterales</taxon>
        <taxon>Acetobacteraceae</taxon>
        <taxon>Nguyenibacter</taxon>
    </lineage>
</organism>
<dbReference type="SUPFAM" id="SSF51569">
    <property type="entry name" value="Aldolase"/>
    <property type="match status" value="1"/>
</dbReference>
<accession>A0ABZ3D2X5</accession>
<dbReference type="Proteomes" id="UP001449795">
    <property type="component" value="Chromosome"/>
</dbReference>
<evidence type="ECO:0000313" key="4">
    <source>
        <dbReference type="Proteomes" id="UP001449795"/>
    </source>
</evidence>
<dbReference type="EMBL" id="CP152276">
    <property type="protein sequence ID" value="XAE42111.1"/>
    <property type="molecule type" value="Genomic_DNA"/>
</dbReference>
<keyword evidence="3" id="KW-0456">Lyase</keyword>
<keyword evidence="4" id="KW-1185">Reference proteome</keyword>
<dbReference type="Pfam" id="PF08013">
    <property type="entry name" value="GatZ_KbaZ-like"/>
    <property type="match status" value="1"/>
</dbReference>
<dbReference type="InterPro" id="IPR012062">
    <property type="entry name" value="GatZ/KbaZ-like"/>
</dbReference>
<dbReference type="Gene3D" id="3.20.20.70">
    <property type="entry name" value="Aldolase class I"/>
    <property type="match status" value="1"/>
</dbReference>
<proteinExistence type="predicted"/>
<evidence type="ECO:0000313" key="3">
    <source>
        <dbReference type="EMBL" id="XAE42111.1"/>
    </source>
</evidence>
<name>A0ABZ3D2X5_9PROT</name>
<dbReference type="PIRSF" id="PIRSF009264">
    <property type="entry name" value="TagBP_ald_AgaZ"/>
    <property type="match status" value="1"/>
</dbReference>
<evidence type="ECO:0000256" key="1">
    <source>
        <dbReference type="ARBA" id="ARBA00005007"/>
    </source>
</evidence>
<dbReference type="NCBIfam" id="TIGR02810">
    <property type="entry name" value="agaZ_gatZ"/>
    <property type="match status" value="1"/>
</dbReference>
<dbReference type="GO" id="GO:0009025">
    <property type="term" value="F:tagatose-bisphosphate aldolase activity"/>
    <property type="evidence" value="ECO:0007669"/>
    <property type="project" value="UniProtKB-EC"/>
</dbReference>
<dbReference type="PANTHER" id="PTHR32502">
    <property type="entry name" value="N-ACETYLGALACTOSAMINE PERMEASE II COMPONENT-RELATED"/>
    <property type="match status" value="1"/>
</dbReference>
<evidence type="ECO:0000256" key="2">
    <source>
        <dbReference type="SAM" id="MobiDB-lite"/>
    </source>
</evidence>
<protein>
    <submittedName>
        <fullName evidence="3">D-tagatose-bisphosphate aldolase, class II, non-catalytic subunit</fullName>
        <ecNumber evidence="3">4.1.2.40</ecNumber>
    </submittedName>
</protein>